<dbReference type="Gene3D" id="3.40.50.720">
    <property type="entry name" value="NAD(P)-binding Rossmann-like Domain"/>
    <property type="match status" value="1"/>
</dbReference>
<dbReference type="Proteomes" id="UP000663760">
    <property type="component" value="Chromosome 4"/>
</dbReference>
<evidence type="ECO:0000313" key="15">
    <source>
        <dbReference type="EMBL" id="CAA7394760.1"/>
    </source>
</evidence>
<evidence type="ECO:0000256" key="13">
    <source>
        <dbReference type="ARBA" id="ARBA00066856"/>
    </source>
</evidence>
<keyword evidence="3" id="KW-0150">Chloroplast</keyword>
<comment type="catalytic activity">
    <reaction evidence="12">
        <text>7(1)-hydroxychlorophyllide a + NADP(+) = chlorophyllide b + NADPH + H(+)</text>
        <dbReference type="Rhea" id="RHEA:24772"/>
        <dbReference type="ChEBI" id="CHEBI:15378"/>
        <dbReference type="ChEBI" id="CHEBI:57783"/>
        <dbReference type="ChEBI" id="CHEBI:58349"/>
        <dbReference type="ChEBI" id="CHEBI:83356"/>
        <dbReference type="ChEBI" id="CHEBI:83357"/>
        <dbReference type="EC" id="1.1.1.294"/>
    </reaction>
</comment>
<keyword evidence="16" id="KW-1185">Reference proteome</keyword>
<dbReference type="EC" id="1.1.1.294" evidence="13"/>
<keyword evidence="5" id="KW-0881">Chlorophyll catabolism</keyword>
<evidence type="ECO:0000256" key="4">
    <source>
        <dbReference type="ARBA" id="ARBA00022640"/>
    </source>
</evidence>
<dbReference type="FunFam" id="3.40.50.720:FF:000223">
    <property type="entry name" value="Chlorophyll(Ide) b reductase NOL, chloroplastic"/>
    <property type="match status" value="1"/>
</dbReference>
<gene>
    <name evidence="15" type="ORF">SI8410_04005421</name>
</gene>
<evidence type="ECO:0000256" key="10">
    <source>
        <dbReference type="ARBA" id="ARBA00023136"/>
    </source>
</evidence>
<evidence type="ECO:0000256" key="8">
    <source>
        <dbReference type="ARBA" id="ARBA00023027"/>
    </source>
</evidence>
<keyword evidence="7" id="KW-0560">Oxidoreductase</keyword>
<dbReference type="EMBL" id="LR746267">
    <property type="protein sequence ID" value="CAA7394760.1"/>
    <property type="molecule type" value="Genomic_DNA"/>
</dbReference>
<dbReference type="PANTHER" id="PTHR24314:SF15">
    <property type="entry name" value="CHLOROPHYLL(IDE) B REDUCTASE NOL, CHLOROPLASTIC"/>
    <property type="match status" value="1"/>
</dbReference>
<dbReference type="InterPro" id="IPR052625">
    <property type="entry name" value="Chl_b_Red"/>
</dbReference>
<sequence>MASLVWLPALSLSPPASSSHLADRRAASLLHHAATRTLPPPPAAAASLRSGALRHRRPYLRRILPRIAAGNLGEGEKREPMVPPYNVLITGSSKGIGYALAREFLKAGDKVILCSRSGERVESAVKELREEFGEQHVWGTVCDVREAKDVRSLVAFAQDKLKSVDIWINNAGSNAYSHKPLAETSDEDLMEVVTTNTLGLMICCREAINMMLNQSRGGHIFNMDGAGSDGRPTPRFAAYGATKRSVVHLTKSLQAELQMHEVKNVMVHNLSPGMVTTDLLMSGANTKQAKFFINILAETPEVVAEYLVRCIRVVPNKGTMKPTYIRFLTGLKAYSQIFSRFAFGTRRNRYVIED</sequence>
<dbReference type="PRINTS" id="PR00081">
    <property type="entry name" value="GDHRDH"/>
</dbReference>
<dbReference type="GO" id="GO:0009535">
    <property type="term" value="C:chloroplast thylakoid membrane"/>
    <property type="evidence" value="ECO:0007669"/>
    <property type="project" value="UniProtKB-SubCell"/>
</dbReference>
<evidence type="ECO:0000256" key="7">
    <source>
        <dbReference type="ARBA" id="ARBA00023002"/>
    </source>
</evidence>
<keyword evidence="10" id="KW-0472">Membrane</keyword>
<organism evidence="15 16">
    <name type="scientific">Spirodela intermedia</name>
    <name type="common">Intermediate duckweed</name>
    <dbReference type="NCBI Taxonomy" id="51605"/>
    <lineage>
        <taxon>Eukaryota</taxon>
        <taxon>Viridiplantae</taxon>
        <taxon>Streptophyta</taxon>
        <taxon>Embryophyta</taxon>
        <taxon>Tracheophyta</taxon>
        <taxon>Spermatophyta</taxon>
        <taxon>Magnoliopsida</taxon>
        <taxon>Liliopsida</taxon>
        <taxon>Araceae</taxon>
        <taxon>Lemnoideae</taxon>
        <taxon>Spirodela</taxon>
    </lineage>
</organism>
<keyword evidence="8" id="KW-0520">NAD</keyword>
<dbReference type="AlphaFoldDB" id="A0A7I8KAH6"/>
<evidence type="ECO:0000256" key="6">
    <source>
        <dbReference type="ARBA" id="ARBA00022946"/>
    </source>
</evidence>
<keyword evidence="6" id="KW-0809">Transit peptide</keyword>
<evidence type="ECO:0000256" key="1">
    <source>
        <dbReference type="ARBA" id="ARBA00004334"/>
    </source>
</evidence>
<comment type="subcellular location">
    <subcellularLocation>
        <location evidence="1">Plastid</location>
        <location evidence="1">Chloroplast thylakoid membrane</location>
    </subcellularLocation>
</comment>
<evidence type="ECO:0000256" key="5">
    <source>
        <dbReference type="ARBA" id="ARBA00022817"/>
    </source>
</evidence>
<dbReference type="InterPro" id="IPR036291">
    <property type="entry name" value="NAD(P)-bd_dom_sf"/>
</dbReference>
<evidence type="ECO:0000256" key="3">
    <source>
        <dbReference type="ARBA" id="ARBA00022528"/>
    </source>
</evidence>
<dbReference type="OrthoDB" id="3592703at2759"/>
<dbReference type="InterPro" id="IPR002347">
    <property type="entry name" value="SDR_fam"/>
</dbReference>
<accession>A0A7I8KAH6</accession>
<dbReference type="CDD" id="cd05233">
    <property type="entry name" value="SDR_c"/>
    <property type="match status" value="1"/>
</dbReference>
<dbReference type="GO" id="GO:0010304">
    <property type="term" value="P:PSII associated light-harvesting complex II catabolic process"/>
    <property type="evidence" value="ECO:0007669"/>
    <property type="project" value="TreeGrafter"/>
</dbReference>
<dbReference type="Pfam" id="PF00106">
    <property type="entry name" value="adh_short"/>
    <property type="match status" value="1"/>
</dbReference>
<dbReference type="GO" id="GO:0015996">
    <property type="term" value="P:chlorophyll catabolic process"/>
    <property type="evidence" value="ECO:0007669"/>
    <property type="project" value="UniProtKB-KW"/>
</dbReference>
<evidence type="ECO:0000256" key="11">
    <source>
        <dbReference type="ARBA" id="ARBA00050138"/>
    </source>
</evidence>
<name>A0A7I8KAH6_SPIIN</name>
<dbReference type="InterPro" id="IPR020904">
    <property type="entry name" value="Sc_DH/Rdtase_CS"/>
</dbReference>
<evidence type="ECO:0000256" key="9">
    <source>
        <dbReference type="ARBA" id="ARBA00023078"/>
    </source>
</evidence>
<dbReference type="PROSITE" id="PS00061">
    <property type="entry name" value="ADH_SHORT"/>
    <property type="match status" value="1"/>
</dbReference>
<evidence type="ECO:0000256" key="12">
    <source>
        <dbReference type="ARBA" id="ARBA00052465"/>
    </source>
</evidence>
<proteinExistence type="inferred from homology"/>
<dbReference type="PRINTS" id="PR00080">
    <property type="entry name" value="SDRFAMILY"/>
</dbReference>
<keyword evidence="9" id="KW-0793">Thylakoid</keyword>
<reference evidence="15" key="1">
    <citation type="submission" date="2020-02" db="EMBL/GenBank/DDBJ databases">
        <authorList>
            <person name="Scholz U."/>
            <person name="Mascher M."/>
            <person name="Fiebig A."/>
        </authorList>
    </citation>
    <scope>NUCLEOTIDE SEQUENCE</scope>
</reference>
<comment type="catalytic activity">
    <reaction evidence="11">
        <text>7(1)-hydroxychlorophyllide a + NAD(+) = chlorophyllide b + NADH + H(+)</text>
        <dbReference type="Rhea" id="RHEA:24768"/>
        <dbReference type="ChEBI" id="CHEBI:15378"/>
        <dbReference type="ChEBI" id="CHEBI:57540"/>
        <dbReference type="ChEBI" id="CHEBI:57945"/>
        <dbReference type="ChEBI" id="CHEBI:83356"/>
        <dbReference type="ChEBI" id="CHEBI:83357"/>
        <dbReference type="EC" id="1.1.1.294"/>
    </reaction>
</comment>
<protein>
    <recommendedName>
        <fullName evidence="13">chlorophyll(ide) b reductase</fullName>
        <ecNumber evidence="13">1.1.1.294</ecNumber>
    </recommendedName>
</protein>
<evidence type="ECO:0000256" key="2">
    <source>
        <dbReference type="ARBA" id="ARBA00006484"/>
    </source>
</evidence>
<dbReference type="PANTHER" id="PTHR24314">
    <property type="entry name" value="NON-SPECIFIC LIPID TRANSFER PROTEIN-RELATED"/>
    <property type="match status" value="1"/>
</dbReference>
<comment type="similarity">
    <text evidence="2 14">Belongs to the short-chain dehydrogenases/reductases (SDR) family.</text>
</comment>
<keyword evidence="4" id="KW-0934">Plastid</keyword>
<dbReference type="SUPFAM" id="SSF51735">
    <property type="entry name" value="NAD(P)-binding Rossmann-fold domains"/>
    <property type="match status" value="1"/>
</dbReference>
<evidence type="ECO:0000256" key="14">
    <source>
        <dbReference type="RuleBase" id="RU000363"/>
    </source>
</evidence>
<evidence type="ECO:0000313" key="16">
    <source>
        <dbReference type="Proteomes" id="UP000663760"/>
    </source>
</evidence>
<dbReference type="GO" id="GO:0034256">
    <property type="term" value="F:chlorophyll(ide) b reductase activity"/>
    <property type="evidence" value="ECO:0007669"/>
    <property type="project" value="UniProtKB-EC"/>
</dbReference>